<keyword evidence="1" id="KW-0812">Transmembrane</keyword>
<name>A0A147F1F6_MICTE</name>
<keyword evidence="1" id="KW-0472">Membrane</keyword>
<feature type="transmembrane region" description="Helical" evidence="1">
    <location>
        <begin position="34"/>
        <end position="59"/>
    </location>
</feature>
<proteinExistence type="predicted"/>
<keyword evidence="1" id="KW-1133">Transmembrane helix</keyword>
<protein>
    <recommendedName>
        <fullName evidence="4">DUF3137 domain-containing protein</fullName>
    </recommendedName>
</protein>
<evidence type="ECO:0000313" key="2">
    <source>
        <dbReference type="EMBL" id="KTR96408.1"/>
    </source>
</evidence>
<evidence type="ECO:0008006" key="4">
    <source>
        <dbReference type="Google" id="ProtNLM"/>
    </source>
</evidence>
<dbReference type="AlphaFoldDB" id="A0A147F1F6"/>
<reference evidence="2 3" key="1">
    <citation type="journal article" date="2016" name="Front. Microbiol.">
        <title>Genomic Resource of Rice Seed Associated Bacteria.</title>
        <authorList>
            <person name="Midha S."/>
            <person name="Bansal K."/>
            <person name="Sharma S."/>
            <person name="Kumar N."/>
            <person name="Patil P.P."/>
            <person name="Chaudhry V."/>
            <person name="Patil P.B."/>
        </authorList>
    </citation>
    <scope>NUCLEOTIDE SEQUENCE [LARGE SCALE GENOMIC DNA]</scope>
    <source>
        <strain evidence="2 3">NS220</strain>
    </source>
</reference>
<dbReference type="EMBL" id="LDRT01000012">
    <property type="protein sequence ID" value="KTR96408.1"/>
    <property type="molecule type" value="Genomic_DNA"/>
</dbReference>
<organism evidence="2 3">
    <name type="scientific">Microbacterium testaceum</name>
    <name type="common">Aureobacterium testaceum</name>
    <name type="synonym">Brevibacterium testaceum</name>
    <dbReference type="NCBI Taxonomy" id="2033"/>
    <lineage>
        <taxon>Bacteria</taxon>
        <taxon>Bacillati</taxon>
        <taxon>Actinomycetota</taxon>
        <taxon>Actinomycetes</taxon>
        <taxon>Micrococcales</taxon>
        <taxon>Microbacteriaceae</taxon>
        <taxon>Microbacterium</taxon>
    </lineage>
</organism>
<dbReference type="RefSeq" id="WP_058622542.1">
    <property type="nucleotide sequence ID" value="NZ_LDRT01000012.1"/>
</dbReference>
<feature type="transmembrane region" description="Helical" evidence="1">
    <location>
        <begin position="327"/>
        <end position="349"/>
    </location>
</feature>
<dbReference type="OrthoDB" id="5054050at2"/>
<comment type="caution">
    <text evidence="2">The sequence shown here is derived from an EMBL/GenBank/DDBJ whole genome shotgun (WGS) entry which is preliminary data.</text>
</comment>
<evidence type="ECO:0000256" key="1">
    <source>
        <dbReference type="SAM" id="Phobius"/>
    </source>
</evidence>
<accession>A0A147F1F6</accession>
<evidence type="ECO:0000313" key="3">
    <source>
        <dbReference type="Proteomes" id="UP000075025"/>
    </source>
</evidence>
<sequence>MDLTALTGRIDPREAREFVRELRRQRLMDDPRRALRGTGCAVIVLALGLGGILLLIALLVPGMPVGSIVSAFAAALVFALVPAVASTARTARQNARQNARSLRLHRFARANGMTWVPRAKSPPLPGLLFGVGMDREATDVVRWTTPRLVEVANYRFTSGIGRNRREHRWGYVAIQLDAPLPHIVLDAIGNNGLMGGSNLPVTVARGQRLSLEGDFDRYFTLWCPAGYERDALSLFTPDIMARFIDDAAALDVEIVDDRLFLYARGDLSTLDPAMWEWLRATVVALSAKLDRWGRWRDDRLVTPGPVVPPPPGVAEPGRRLRPGVPAWAWPVGGVAGLVTAWVAATAFGAR</sequence>
<feature type="transmembrane region" description="Helical" evidence="1">
    <location>
        <begin position="65"/>
        <end position="88"/>
    </location>
</feature>
<gene>
    <name evidence="2" type="ORF">NS220_02575</name>
</gene>
<dbReference type="Proteomes" id="UP000075025">
    <property type="component" value="Unassembled WGS sequence"/>
</dbReference>
<dbReference type="PATRIC" id="fig|2033.6.peg.492"/>